<dbReference type="EMBL" id="CP150484">
    <property type="protein sequence ID" value="WYW18584.1"/>
    <property type="molecule type" value="Genomic_DNA"/>
</dbReference>
<proteinExistence type="predicted"/>
<reference evidence="1" key="1">
    <citation type="submission" date="2023-10" db="EMBL/GenBank/DDBJ databases">
        <title>Whole genome sequencing of actinobacterial strain Amycolatopsis sp. (BCA-696) identifies the underlying plant growth-promoting genes.</title>
        <authorList>
            <person name="Gandham P."/>
            <person name="Vadla N."/>
            <person name="Saji A."/>
            <person name="Srinivas V."/>
            <person name="Ruperao P."/>
            <person name="Selvanayagam S."/>
            <person name="Saxena R.K."/>
            <person name="Rathore A."/>
            <person name="Gopalakrishnan S."/>
            <person name="Thakur V."/>
        </authorList>
    </citation>
    <scope>NUCLEOTIDE SEQUENCE</scope>
    <source>
        <strain evidence="1">BCA-696</strain>
    </source>
</reference>
<keyword evidence="2" id="KW-1185">Reference proteome</keyword>
<sequence length="204" mass="22745">MCRARWQSHRRSGGTALSRKCRPGHRLVFVAGQLGVNPDGTLAGPDAETQTRRIFANIEALLAAQGVGPQHLVKLVTLLAGTEHLAGYRTATSRPRRSLASHWQGRTTRPKSRRSRRFRPTDSRLWLQLTLRGDGGLRPPHVRPRSNEARAGPRIAEHHQLVVEPFEPGSRRLDADVRHFARIRASGFRGGRLMPCRTRLSAAS</sequence>
<organism evidence="1 2">
    <name type="scientific">Amycolatopsis coloradensis</name>
    <dbReference type="NCBI Taxonomy" id="76021"/>
    <lineage>
        <taxon>Bacteria</taxon>
        <taxon>Bacillati</taxon>
        <taxon>Actinomycetota</taxon>
        <taxon>Actinomycetes</taxon>
        <taxon>Pseudonocardiales</taxon>
        <taxon>Pseudonocardiaceae</taxon>
        <taxon>Amycolatopsis</taxon>
    </lineage>
</organism>
<protein>
    <submittedName>
        <fullName evidence="1">RidA family protein</fullName>
        <ecNumber evidence="1">3.5.-.-</ecNumber>
    </submittedName>
</protein>
<dbReference type="EC" id="3.5.-.-" evidence="1"/>
<gene>
    <name evidence="1" type="ORF">LCL61_23855</name>
</gene>
<evidence type="ECO:0000313" key="2">
    <source>
        <dbReference type="Proteomes" id="UP001456344"/>
    </source>
</evidence>
<accession>A0ACD5BH32</accession>
<name>A0ACD5BH32_9PSEU</name>
<keyword evidence="1" id="KW-0378">Hydrolase</keyword>
<evidence type="ECO:0000313" key="1">
    <source>
        <dbReference type="EMBL" id="WYW18584.1"/>
    </source>
</evidence>
<dbReference type="Proteomes" id="UP001456344">
    <property type="component" value="Chromosome"/>
</dbReference>